<dbReference type="GO" id="GO:0020037">
    <property type="term" value="F:heme binding"/>
    <property type="evidence" value="ECO:0007669"/>
    <property type="project" value="InterPro"/>
</dbReference>
<dbReference type="EMBL" id="QAYG01000001">
    <property type="protein sequence ID" value="PTW62330.1"/>
    <property type="molecule type" value="Genomic_DNA"/>
</dbReference>
<dbReference type="InterPro" id="IPR009050">
    <property type="entry name" value="Globin-like_sf"/>
</dbReference>
<evidence type="ECO:0000313" key="1">
    <source>
        <dbReference type="EMBL" id="PTW62330.1"/>
    </source>
</evidence>
<dbReference type="InterPro" id="IPR012292">
    <property type="entry name" value="Globin/Proto"/>
</dbReference>
<dbReference type="AlphaFoldDB" id="A0A2T5VF15"/>
<organism evidence="1 2">
    <name type="scientific">Breoghania corrubedonensis</name>
    <dbReference type="NCBI Taxonomy" id="665038"/>
    <lineage>
        <taxon>Bacteria</taxon>
        <taxon>Pseudomonadati</taxon>
        <taxon>Pseudomonadota</taxon>
        <taxon>Alphaproteobacteria</taxon>
        <taxon>Hyphomicrobiales</taxon>
        <taxon>Stappiaceae</taxon>
        <taxon>Breoghania</taxon>
    </lineage>
</organism>
<dbReference type="Gene3D" id="1.10.490.10">
    <property type="entry name" value="Globins"/>
    <property type="match status" value="1"/>
</dbReference>
<gene>
    <name evidence="1" type="ORF">C8N35_101371</name>
</gene>
<dbReference type="Proteomes" id="UP000244081">
    <property type="component" value="Unassembled WGS sequence"/>
</dbReference>
<protein>
    <submittedName>
        <fullName evidence="1">Hemoglobin</fullName>
    </submittedName>
</protein>
<name>A0A2T5VF15_9HYPH</name>
<evidence type="ECO:0000313" key="2">
    <source>
        <dbReference type="Proteomes" id="UP000244081"/>
    </source>
</evidence>
<sequence>MTQLDIRPAVSRVPAHPSITRAQISELVDTFYGRVQGDERLGPIFAGRIADWGPHLAKMKHFWASVLLKTGEYKGKPVPAHFVMKEVEAEDFGIWLGHFRTVAHEIFEPEAAPIVIAQAERIATSLWMAMFATPFDKAPDYLRS</sequence>
<dbReference type="GO" id="GO:0019825">
    <property type="term" value="F:oxygen binding"/>
    <property type="evidence" value="ECO:0007669"/>
    <property type="project" value="InterPro"/>
</dbReference>
<proteinExistence type="predicted"/>
<accession>A0A2T5VF15</accession>
<dbReference type="RefSeq" id="WP_107987916.1">
    <property type="nucleotide sequence ID" value="NZ_QAYG01000001.1"/>
</dbReference>
<dbReference type="CDD" id="cd08916">
    <property type="entry name" value="TrHb3_P"/>
    <property type="match status" value="1"/>
</dbReference>
<dbReference type="SUPFAM" id="SSF46458">
    <property type="entry name" value="Globin-like"/>
    <property type="match status" value="1"/>
</dbReference>
<keyword evidence="2" id="KW-1185">Reference proteome</keyword>
<reference evidence="1 2" key="1">
    <citation type="submission" date="2018-04" db="EMBL/GenBank/DDBJ databases">
        <title>Genomic Encyclopedia of Archaeal and Bacterial Type Strains, Phase II (KMG-II): from individual species to whole genera.</title>
        <authorList>
            <person name="Goeker M."/>
        </authorList>
    </citation>
    <scope>NUCLEOTIDE SEQUENCE [LARGE SCALE GENOMIC DNA]</scope>
    <source>
        <strain evidence="1 2">DSM 23382</strain>
    </source>
</reference>
<dbReference type="OrthoDB" id="25954at2"/>
<comment type="caution">
    <text evidence="1">The sequence shown here is derived from an EMBL/GenBank/DDBJ whole genome shotgun (WGS) entry which is preliminary data.</text>
</comment>